<evidence type="ECO:0008006" key="3">
    <source>
        <dbReference type="Google" id="ProtNLM"/>
    </source>
</evidence>
<evidence type="ECO:0000313" key="2">
    <source>
        <dbReference type="Proteomes" id="UP001611450"/>
    </source>
</evidence>
<dbReference type="EMBL" id="JBIRXV010000003">
    <property type="protein sequence ID" value="MFI2322387.1"/>
    <property type="molecule type" value="Genomic_DNA"/>
</dbReference>
<dbReference type="RefSeq" id="WP_396947163.1">
    <property type="nucleotide sequence ID" value="NZ_JBIRXV010000003.1"/>
</dbReference>
<comment type="caution">
    <text evidence="1">The sequence shown here is derived from an EMBL/GenBank/DDBJ whole genome shotgun (WGS) entry which is preliminary data.</text>
</comment>
<organism evidence="1 2">
    <name type="scientific">Nocardia beijingensis</name>
    <dbReference type="NCBI Taxonomy" id="95162"/>
    <lineage>
        <taxon>Bacteria</taxon>
        <taxon>Bacillati</taxon>
        <taxon>Actinomycetota</taxon>
        <taxon>Actinomycetes</taxon>
        <taxon>Mycobacteriales</taxon>
        <taxon>Nocardiaceae</taxon>
        <taxon>Nocardia</taxon>
    </lineage>
</organism>
<accession>A0ABW7WKX9</accession>
<sequence>MYFSLAQGQLPVIAAQLSTGTAALATTAGTTAAGCVPLPPGCDSVSEKITEAFFVFATDLYDKTVQGVNHRIMAEPQLPEVDACYCAADAAGDSHVSARRMAFDA</sequence>
<keyword evidence="2" id="KW-1185">Reference proteome</keyword>
<protein>
    <recommendedName>
        <fullName evidence="3">PE domain-containing protein</fullName>
    </recommendedName>
</protein>
<name>A0ABW7WKX9_9NOCA</name>
<dbReference type="Proteomes" id="UP001611450">
    <property type="component" value="Unassembled WGS sequence"/>
</dbReference>
<gene>
    <name evidence="1" type="ORF">ACH47G_18020</name>
</gene>
<reference evidence="1 2" key="1">
    <citation type="submission" date="2024-10" db="EMBL/GenBank/DDBJ databases">
        <title>The Natural Products Discovery Center: Release of the First 8490 Sequenced Strains for Exploring Actinobacteria Biosynthetic Diversity.</title>
        <authorList>
            <person name="Kalkreuter E."/>
            <person name="Kautsar S.A."/>
            <person name="Yang D."/>
            <person name="Bader C.D."/>
            <person name="Teijaro C.N."/>
            <person name="Fluegel L."/>
            <person name="Davis C.M."/>
            <person name="Simpson J.R."/>
            <person name="Lauterbach L."/>
            <person name="Steele A.D."/>
            <person name="Gui C."/>
            <person name="Meng S."/>
            <person name="Li G."/>
            <person name="Viehrig K."/>
            <person name="Ye F."/>
            <person name="Su P."/>
            <person name="Kiefer A.F."/>
            <person name="Nichols A."/>
            <person name="Cepeda A.J."/>
            <person name="Yan W."/>
            <person name="Fan B."/>
            <person name="Jiang Y."/>
            <person name="Adhikari A."/>
            <person name="Zheng C.-J."/>
            <person name="Schuster L."/>
            <person name="Cowan T.M."/>
            <person name="Smanski M.J."/>
            <person name="Chevrette M.G."/>
            <person name="De Carvalho L.P.S."/>
            <person name="Shen B."/>
        </authorList>
    </citation>
    <scope>NUCLEOTIDE SEQUENCE [LARGE SCALE GENOMIC DNA]</scope>
    <source>
        <strain evidence="1 2">NPDC019626</strain>
    </source>
</reference>
<evidence type="ECO:0000313" key="1">
    <source>
        <dbReference type="EMBL" id="MFI2322387.1"/>
    </source>
</evidence>
<proteinExistence type="predicted"/>